<keyword evidence="2" id="KW-1185">Reference proteome</keyword>
<dbReference type="InterPro" id="IPR050767">
    <property type="entry name" value="Sel1_AlgK"/>
</dbReference>
<dbReference type="PANTHER" id="PTHR11102:SF160">
    <property type="entry name" value="ERAD-ASSOCIATED E3 UBIQUITIN-PROTEIN LIGASE COMPONENT HRD3"/>
    <property type="match status" value="1"/>
</dbReference>
<dbReference type="InterPro" id="IPR011990">
    <property type="entry name" value="TPR-like_helical_dom_sf"/>
</dbReference>
<dbReference type="SMART" id="SM00671">
    <property type="entry name" value="SEL1"/>
    <property type="match status" value="5"/>
</dbReference>
<proteinExistence type="predicted"/>
<organism evidence="1 2">
    <name type="scientific">Actinomadura miaoliensis</name>
    <dbReference type="NCBI Taxonomy" id="430685"/>
    <lineage>
        <taxon>Bacteria</taxon>
        <taxon>Bacillati</taxon>
        <taxon>Actinomycetota</taxon>
        <taxon>Actinomycetes</taxon>
        <taxon>Streptosporangiales</taxon>
        <taxon>Thermomonosporaceae</taxon>
        <taxon>Actinomadura</taxon>
    </lineage>
</organism>
<dbReference type="SUPFAM" id="SSF81901">
    <property type="entry name" value="HCP-like"/>
    <property type="match status" value="1"/>
</dbReference>
<dbReference type="InterPro" id="IPR006597">
    <property type="entry name" value="Sel1-like"/>
</dbReference>
<dbReference type="Gene3D" id="1.25.40.10">
    <property type="entry name" value="Tetratricopeptide repeat domain"/>
    <property type="match status" value="2"/>
</dbReference>
<sequence length="262" mass="27987">MGSVVEAAVEAFRAAQRGSREARARLEELRGPLVALADEGDVEAQNALGGIALEHDGDAETALRYWTLAAQRRHPAAQRGLGHLYAAGKGVERDVEKAAELFRPAALAGDHFAMFNLALLHLREERLAGCMSRDELVALLEGAADQGLAEAATELGNLLAKEDRDEEALRWYLRAAHGGYPPAMFVAACWYRDGYGTEPDPVQAVRWFLAMLGAGSGDGVHEAIRLAGSMTDEEIRRAAALAGDPNSGDALISTVRGRTSGD</sequence>
<dbReference type="EMBL" id="BAAAZG010000059">
    <property type="protein sequence ID" value="GAA4099059.1"/>
    <property type="molecule type" value="Genomic_DNA"/>
</dbReference>
<dbReference type="RefSeq" id="WP_344957052.1">
    <property type="nucleotide sequence ID" value="NZ_BAAAZG010000059.1"/>
</dbReference>
<reference evidence="2" key="1">
    <citation type="journal article" date="2019" name="Int. J. Syst. Evol. Microbiol.">
        <title>The Global Catalogue of Microorganisms (GCM) 10K type strain sequencing project: providing services to taxonomists for standard genome sequencing and annotation.</title>
        <authorList>
            <consortium name="The Broad Institute Genomics Platform"/>
            <consortium name="The Broad Institute Genome Sequencing Center for Infectious Disease"/>
            <person name="Wu L."/>
            <person name="Ma J."/>
        </authorList>
    </citation>
    <scope>NUCLEOTIDE SEQUENCE [LARGE SCALE GENOMIC DNA]</scope>
    <source>
        <strain evidence="2">JCM 16702</strain>
    </source>
</reference>
<dbReference type="Pfam" id="PF08238">
    <property type="entry name" value="Sel1"/>
    <property type="match status" value="5"/>
</dbReference>
<comment type="caution">
    <text evidence="1">The sequence shown here is derived from an EMBL/GenBank/DDBJ whole genome shotgun (WGS) entry which is preliminary data.</text>
</comment>
<evidence type="ECO:0000313" key="1">
    <source>
        <dbReference type="EMBL" id="GAA4099059.1"/>
    </source>
</evidence>
<dbReference type="PANTHER" id="PTHR11102">
    <property type="entry name" value="SEL-1-LIKE PROTEIN"/>
    <property type="match status" value="1"/>
</dbReference>
<protein>
    <recommendedName>
        <fullName evidence="3">Sel1 repeat family protein</fullName>
    </recommendedName>
</protein>
<name>A0ABP7WX55_9ACTN</name>
<evidence type="ECO:0008006" key="3">
    <source>
        <dbReference type="Google" id="ProtNLM"/>
    </source>
</evidence>
<evidence type="ECO:0000313" key="2">
    <source>
        <dbReference type="Proteomes" id="UP001500683"/>
    </source>
</evidence>
<gene>
    <name evidence="1" type="ORF">GCM10022214_74750</name>
</gene>
<dbReference type="Proteomes" id="UP001500683">
    <property type="component" value="Unassembled WGS sequence"/>
</dbReference>
<accession>A0ABP7WX55</accession>